<reference evidence="3" key="1">
    <citation type="journal article" date="2015" name="Chem. Biol.">
        <title>Structure, bioactivity, and resistance mechanism of streptomonomicin, an unusual lasso Peptide from an understudied halophilic actinomycete.</title>
        <authorList>
            <person name="Metelev M."/>
            <person name="Tietz J.I."/>
            <person name="Melby J.O."/>
            <person name="Blair P.M."/>
            <person name="Zhu L."/>
            <person name="Livnat I."/>
            <person name="Severinov K."/>
            <person name="Mitchell D.A."/>
        </authorList>
    </citation>
    <scope>NUCLEOTIDE SEQUENCE [LARGE SCALE GENOMIC DNA]</scope>
    <source>
        <strain evidence="3">YIM 90003</strain>
    </source>
</reference>
<organism evidence="2 3">
    <name type="scientific">Streptomonospora alba</name>
    <dbReference type="NCBI Taxonomy" id="183763"/>
    <lineage>
        <taxon>Bacteria</taxon>
        <taxon>Bacillati</taxon>
        <taxon>Actinomycetota</taxon>
        <taxon>Actinomycetes</taxon>
        <taxon>Streptosporangiales</taxon>
        <taxon>Nocardiopsidaceae</taxon>
        <taxon>Streptomonospora</taxon>
    </lineage>
</organism>
<dbReference type="EMBL" id="JROO01000045">
    <property type="protein sequence ID" value="KIH96985.1"/>
    <property type="molecule type" value="Genomic_DNA"/>
</dbReference>
<dbReference type="Pfam" id="PF09723">
    <property type="entry name" value="Zn_ribbon_8"/>
    <property type="match status" value="1"/>
</dbReference>
<dbReference type="Proteomes" id="UP000031675">
    <property type="component" value="Unassembled WGS sequence"/>
</dbReference>
<sequence>MPRYEFRCRECGETFERSRPMAESAEPAACSRGHDDTVKLLSTVAVGGVAEAPAAPGGCCGGGCCGG</sequence>
<accession>A0A0C2JDG4</accession>
<dbReference type="STRING" id="183763.LP52_22110"/>
<name>A0A0C2JDG4_9ACTN</name>
<evidence type="ECO:0000259" key="1">
    <source>
        <dbReference type="SMART" id="SM00834"/>
    </source>
</evidence>
<proteinExistence type="predicted"/>
<feature type="domain" description="Putative regulatory protein FmdB zinc ribbon" evidence="1">
    <location>
        <begin position="1"/>
        <end position="42"/>
    </location>
</feature>
<dbReference type="InterPro" id="IPR013429">
    <property type="entry name" value="Regulatory_FmdB_Zinc_ribbon"/>
</dbReference>
<comment type="caution">
    <text evidence="2">The sequence shown here is derived from an EMBL/GenBank/DDBJ whole genome shotgun (WGS) entry which is preliminary data.</text>
</comment>
<dbReference type="RefSeq" id="WP_040276325.1">
    <property type="nucleotide sequence ID" value="NZ_JROO01000045.1"/>
</dbReference>
<dbReference type="NCBIfam" id="TIGR02605">
    <property type="entry name" value="CxxC_CxxC_SSSS"/>
    <property type="match status" value="1"/>
</dbReference>
<evidence type="ECO:0000313" key="2">
    <source>
        <dbReference type="EMBL" id="KIH96985.1"/>
    </source>
</evidence>
<gene>
    <name evidence="2" type="ORF">LP52_22110</name>
</gene>
<dbReference type="SMART" id="SM00834">
    <property type="entry name" value="CxxC_CXXC_SSSS"/>
    <property type="match status" value="1"/>
</dbReference>
<dbReference type="OrthoDB" id="9792898at2"/>
<protein>
    <submittedName>
        <fullName evidence="2">FmdB family transcriptional regulator</fullName>
    </submittedName>
</protein>
<evidence type="ECO:0000313" key="3">
    <source>
        <dbReference type="Proteomes" id="UP000031675"/>
    </source>
</evidence>
<keyword evidence="3" id="KW-1185">Reference proteome</keyword>
<dbReference type="AlphaFoldDB" id="A0A0C2JDG4"/>